<dbReference type="AlphaFoldDB" id="A0AAQ3K0W2"/>
<reference evidence="1 2" key="1">
    <citation type="submission" date="2023-10" db="EMBL/GenBank/DDBJ databases">
        <title>Chromosome-scale genome assembly provides insights into flower coloration mechanisms of Canna indica.</title>
        <authorList>
            <person name="Li C."/>
        </authorList>
    </citation>
    <scope>NUCLEOTIDE SEQUENCE [LARGE SCALE GENOMIC DNA]</scope>
    <source>
        <tissue evidence="1">Flower</tissue>
    </source>
</reference>
<organism evidence="1 2">
    <name type="scientific">Canna indica</name>
    <name type="common">Indian-shot</name>
    <dbReference type="NCBI Taxonomy" id="4628"/>
    <lineage>
        <taxon>Eukaryota</taxon>
        <taxon>Viridiplantae</taxon>
        <taxon>Streptophyta</taxon>
        <taxon>Embryophyta</taxon>
        <taxon>Tracheophyta</taxon>
        <taxon>Spermatophyta</taxon>
        <taxon>Magnoliopsida</taxon>
        <taxon>Liliopsida</taxon>
        <taxon>Zingiberales</taxon>
        <taxon>Cannaceae</taxon>
        <taxon>Canna</taxon>
    </lineage>
</organism>
<sequence>MLKGLQQLDLNVKNLIKSIQVLGEKVEVQDWFHISRSRNRVAHATARLKKYCEIKGCWPSYGNMKENMEDIDVTSNELFYDSLKEHAINDADMQTSNEDYSSVSCNDPVRSSCHHFDVMVENIEGNASSYGSRKENNDCKIVQYRTRDVNFVIEANKKQIV</sequence>
<dbReference type="Proteomes" id="UP001327560">
    <property type="component" value="Chromosome 2"/>
</dbReference>
<protein>
    <submittedName>
        <fullName evidence="1">Uncharacterized protein</fullName>
    </submittedName>
</protein>
<evidence type="ECO:0000313" key="2">
    <source>
        <dbReference type="Proteomes" id="UP001327560"/>
    </source>
</evidence>
<accession>A0AAQ3K0W2</accession>
<dbReference type="EMBL" id="CP136891">
    <property type="protein sequence ID" value="WOK98612.1"/>
    <property type="molecule type" value="Genomic_DNA"/>
</dbReference>
<proteinExistence type="predicted"/>
<name>A0AAQ3K0W2_9LILI</name>
<evidence type="ECO:0000313" key="1">
    <source>
        <dbReference type="EMBL" id="WOK98612.1"/>
    </source>
</evidence>
<gene>
    <name evidence="1" type="ORF">Cni_G07324</name>
</gene>
<keyword evidence="2" id="KW-1185">Reference proteome</keyword>